<accession>A0A382F2I4</accession>
<dbReference type="AlphaFoldDB" id="A0A382F2I4"/>
<feature type="non-terminal residue" evidence="2">
    <location>
        <position position="194"/>
    </location>
</feature>
<sequence length="194" mass="22093">MKSIIKFIKNCFINTPHINKTYPVLTDLLKDENKTIVGRTILNVEKPKQHINSWKNKDVSKAQLELNEKELNNYPEHWELFINAVLSLVGINRSSLLDMGCGVGTYKELCQRHIPTISYTGMDYSQEAIDIAQKRWGGNNWRVGNYKTLTEDDAKKYDILHTGAMLDVLPNGDEALSFLVGLGFEKIILGRVKL</sequence>
<dbReference type="InterPro" id="IPR029063">
    <property type="entry name" value="SAM-dependent_MTases_sf"/>
</dbReference>
<dbReference type="SUPFAM" id="SSF53335">
    <property type="entry name" value="S-adenosyl-L-methionine-dependent methyltransferases"/>
    <property type="match status" value="1"/>
</dbReference>
<dbReference type="Pfam" id="PF08242">
    <property type="entry name" value="Methyltransf_12"/>
    <property type="match status" value="1"/>
</dbReference>
<evidence type="ECO:0000313" key="2">
    <source>
        <dbReference type="EMBL" id="SVB57190.1"/>
    </source>
</evidence>
<dbReference type="InterPro" id="IPR013217">
    <property type="entry name" value="Methyltransf_12"/>
</dbReference>
<evidence type="ECO:0000259" key="1">
    <source>
        <dbReference type="Pfam" id="PF08242"/>
    </source>
</evidence>
<gene>
    <name evidence="2" type="ORF">METZ01_LOCUS210044</name>
</gene>
<feature type="domain" description="Methyltransferase type 12" evidence="1">
    <location>
        <begin position="97"/>
        <end position="177"/>
    </location>
</feature>
<organism evidence="2">
    <name type="scientific">marine metagenome</name>
    <dbReference type="NCBI Taxonomy" id="408172"/>
    <lineage>
        <taxon>unclassified sequences</taxon>
        <taxon>metagenomes</taxon>
        <taxon>ecological metagenomes</taxon>
    </lineage>
</organism>
<dbReference type="EMBL" id="UINC01047653">
    <property type="protein sequence ID" value="SVB57190.1"/>
    <property type="molecule type" value="Genomic_DNA"/>
</dbReference>
<reference evidence="2" key="1">
    <citation type="submission" date="2018-05" db="EMBL/GenBank/DDBJ databases">
        <authorList>
            <person name="Lanie J.A."/>
            <person name="Ng W.-L."/>
            <person name="Kazmierczak K.M."/>
            <person name="Andrzejewski T.M."/>
            <person name="Davidsen T.M."/>
            <person name="Wayne K.J."/>
            <person name="Tettelin H."/>
            <person name="Glass J.I."/>
            <person name="Rusch D."/>
            <person name="Podicherti R."/>
            <person name="Tsui H.-C.T."/>
            <person name="Winkler M.E."/>
        </authorList>
    </citation>
    <scope>NUCLEOTIDE SEQUENCE</scope>
</reference>
<name>A0A382F2I4_9ZZZZ</name>
<proteinExistence type="predicted"/>
<dbReference type="Gene3D" id="3.40.50.150">
    <property type="entry name" value="Vaccinia Virus protein VP39"/>
    <property type="match status" value="1"/>
</dbReference>
<protein>
    <recommendedName>
        <fullName evidence="1">Methyltransferase type 12 domain-containing protein</fullName>
    </recommendedName>
</protein>